<dbReference type="GO" id="GO:0005737">
    <property type="term" value="C:cytoplasm"/>
    <property type="evidence" value="ECO:0007669"/>
    <property type="project" value="UniProtKB-SubCell"/>
</dbReference>
<dbReference type="InterPro" id="IPR027417">
    <property type="entry name" value="P-loop_NTPase"/>
</dbReference>
<evidence type="ECO:0000256" key="9">
    <source>
        <dbReference type="HAMAP-Rule" id="MF_00016"/>
    </source>
</evidence>
<dbReference type="Pfam" id="PF17864">
    <property type="entry name" value="AAA_lid_4"/>
    <property type="match status" value="1"/>
</dbReference>
<comment type="function">
    <text evidence="9">The RuvA-RuvB-RuvC complex processes Holliday junction (HJ) DNA during genetic recombination and DNA repair, while the RuvA-RuvB complex plays an important role in the rescue of blocked DNA replication forks via replication fork reversal (RFR). RuvA specifically binds to HJ cruciform DNA, conferring on it an open structure. The RuvB hexamer acts as an ATP-dependent pump, pulling dsDNA into and through the RuvAB complex. RuvB forms 2 homohexamers on either side of HJ DNA bound by 1 or 2 RuvA tetramers; 4 subunits per hexamer contact DNA at a time. Coordinated motions by a converter formed by DNA-disengaged RuvB subunits stimulates ATP hydrolysis and nucleotide exchange. Immobilization of the converter enables RuvB to convert the ATP-contained energy into a lever motion, pulling 2 nucleotides of DNA out of the RuvA tetramer per ATP hydrolyzed, thus driving DNA branch migration. The RuvB motors rotate together with the DNA substrate, which together with the progressing nucleotide cycle form the mechanistic basis for DNA recombination by continuous HJ branch migration. Branch migration allows RuvC to scan DNA until it finds its consensus sequence, where it cleaves and resolves cruciform DNA.</text>
</comment>
<evidence type="ECO:0000313" key="13">
    <source>
        <dbReference type="EMBL" id="CRI43626.1"/>
    </source>
</evidence>
<comment type="catalytic activity">
    <reaction evidence="9">
        <text>ATP + H2O = ADP + phosphate + H(+)</text>
        <dbReference type="Rhea" id="RHEA:13065"/>
        <dbReference type="ChEBI" id="CHEBI:15377"/>
        <dbReference type="ChEBI" id="CHEBI:15378"/>
        <dbReference type="ChEBI" id="CHEBI:30616"/>
        <dbReference type="ChEBI" id="CHEBI:43474"/>
        <dbReference type="ChEBI" id="CHEBI:456216"/>
    </reaction>
</comment>
<feature type="region of interest" description="Head domain (RuvB-H)" evidence="9">
    <location>
        <begin position="253"/>
        <end position="337"/>
    </location>
</feature>
<dbReference type="EMBL" id="LN847003">
    <property type="protein sequence ID" value="CRI40271.1"/>
    <property type="molecule type" value="Genomic_DNA"/>
</dbReference>
<keyword evidence="7 9" id="KW-0233">DNA recombination</keyword>
<feature type="binding site" evidence="9">
    <location>
        <position position="65"/>
    </location>
    <ligand>
        <name>ATP</name>
        <dbReference type="ChEBI" id="CHEBI:30616"/>
    </ligand>
</feature>
<dbReference type="Gene3D" id="1.10.8.60">
    <property type="match status" value="1"/>
</dbReference>
<evidence type="ECO:0000313" key="11">
    <source>
        <dbReference type="EMBL" id="CRI38005.1"/>
    </source>
</evidence>
<dbReference type="SUPFAM" id="SSF46785">
    <property type="entry name" value="Winged helix' DNA-binding domain"/>
    <property type="match status" value="1"/>
</dbReference>
<evidence type="ECO:0000256" key="4">
    <source>
        <dbReference type="ARBA" id="ARBA00022801"/>
    </source>
</evidence>
<proteinExistence type="inferred from homology"/>
<feature type="domain" description="AAA+ ATPase" evidence="10">
    <location>
        <begin position="49"/>
        <end position="176"/>
    </location>
</feature>
<keyword evidence="8 9" id="KW-0234">DNA repair</keyword>
<dbReference type="InterPro" id="IPR036390">
    <property type="entry name" value="WH_DNA-bd_sf"/>
</dbReference>
<evidence type="ECO:0000313" key="15">
    <source>
        <dbReference type="EMBL" id="CRI46997.1"/>
    </source>
</evidence>
<evidence type="ECO:0000259" key="10">
    <source>
        <dbReference type="SMART" id="SM00382"/>
    </source>
</evidence>
<feature type="binding site" evidence="9">
    <location>
        <position position="64"/>
    </location>
    <ligand>
        <name>Mg(2+)</name>
        <dbReference type="ChEBI" id="CHEBI:18420"/>
    </ligand>
</feature>
<feature type="binding site" evidence="9">
    <location>
        <position position="308"/>
    </location>
    <ligand>
        <name>DNA</name>
        <dbReference type="ChEBI" id="CHEBI:16991"/>
    </ligand>
</feature>
<dbReference type="GO" id="GO:0006281">
    <property type="term" value="P:DNA repair"/>
    <property type="evidence" value="ECO:0007669"/>
    <property type="project" value="UniProtKB-UniRule"/>
</dbReference>
<protein>
    <recommendedName>
        <fullName evidence="9">Holliday junction branch migration complex subunit RuvB</fullName>
        <ecNumber evidence="9">3.6.4.-</ecNumber>
    </recommendedName>
</protein>
<keyword evidence="2 9" id="KW-0547">Nucleotide-binding</keyword>
<dbReference type="InterPro" id="IPR003593">
    <property type="entry name" value="AAA+_ATPase"/>
</dbReference>
<dbReference type="EMBL" id="LN847254">
    <property type="protein sequence ID" value="CRI52826.1"/>
    <property type="molecule type" value="Genomic_DNA"/>
</dbReference>
<dbReference type="GeneID" id="45050437"/>
<keyword evidence="13" id="KW-0347">Helicase</keyword>
<dbReference type="InterPro" id="IPR004605">
    <property type="entry name" value="DNA_helicase_Holl-junc_RuvB"/>
</dbReference>
<dbReference type="EC" id="3.6.4.-" evidence="9"/>
<keyword evidence="5 9" id="KW-0067">ATP-binding</keyword>
<organism evidence="13">
    <name type="scientific">Chlamydia pneumoniae</name>
    <name type="common">Chlamydophila pneumoniae</name>
    <dbReference type="NCBI Taxonomy" id="83558"/>
    <lineage>
        <taxon>Bacteria</taxon>
        <taxon>Pseudomonadati</taxon>
        <taxon>Chlamydiota</taxon>
        <taxon>Chlamydiia</taxon>
        <taxon>Chlamydiales</taxon>
        <taxon>Chlamydiaceae</taxon>
        <taxon>Chlamydia/Chlamydophila group</taxon>
        <taxon>Chlamydia</taxon>
    </lineage>
</organism>
<dbReference type="GO" id="GO:0016787">
    <property type="term" value="F:hydrolase activity"/>
    <property type="evidence" value="ECO:0007669"/>
    <property type="project" value="UniProtKB-KW"/>
</dbReference>
<evidence type="ECO:0000256" key="6">
    <source>
        <dbReference type="ARBA" id="ARBA00023125"/>
    </source>
</evidence>
<dbReference type="EMBL" id="LN847240">
    <property type="protein sequence ID" value="CRI50422.1"/>
    <property type="molecule type" value="Genomic_DNA"/>
</dbReference>
<dbReference type="EMBL" id="LN847244">
    <property type="protein sequence ID" value="CRI49292.1"/>
    <property type="molecule type" value="Genomic_DNA"/>
</dbReference>
<keyword evidence="1 9" id="KW-0963">Cytoplasm</keyword>
<dbReference type="GO" id="GO:0005524">
    <property type="term" value="F:ATP binding"/>
    <property type="evidence" value="ECO:0007669"/>
    <property type="project" value="UniProtKB-UniRule"/>
</dbReference>
<dbReference type="Pfam" id="PF05496">
    <property type="entry name" value="RuvB_N"/>
    <property type="match status" value="1"/>
</dbReference>
<evidence type="ECO:0000256" key="7">
    <source>
        <dbReference type="ARBA" id="ARBA00023172"/>
    </source>
</evidence>
<dbReference type="InterPro" id="IPR008824">
    <property type="entry name" value="RuvB-like_N"/>
</dbReference>
<evidence type="ECO:0000313" key="16">
    <source>
        <dbReference type="EMBL" id="CRI49292.1"/>
    </source>
</evidence>
<dbReference type="GO" id="GO:0009378">
    <property type="term" value="F:four-way junction helicase activity"/>
    <property type="evidence" value="ECO:0007669"/>
    <property type="project" value="InterPro"/>
</dbReference>
<dbReference type="CDD" id="cd00009">
    <property type="entry name" value="AAA"/>
    <property type="match status" value="1"/>
</dbReference>
<gene>
    <name evidence="9" type="primary">ruvB</name>
    <name evidence="11" type="ORF">BN1224_CV15_B_03280</name>
    <name evidence="13" type="ORF">BN1224_H12_DW_00220</name>
    <name evidence="14" type="ORF">BN1224_MUL2216_E_01280</name>
    <name evidence="15" type="ORF">BN1224_Panola_F_00600</name>
    <name evidence="17" type="ORF">BN1224_PB1_B_03910</name>
    <name evidence="16" type="ORF">BN1224_U1271_C_02320</name>
    <name evidence="18" type="ORF">BN1224_UZG1_A_04030</name>
    <name evidence="19" type="ORF">BN1224_Wien2_G_00270</name>
    <name evidence="12" type="ORF">CWL029c_C_02310</name>
</gene>
<dbReference type="EMBL" id="LN847177">
    <property type="protein sequence ID" value="CRI43626.1"/>
    <property type="molecule type" value="Genomic_DNA"/>
</dbReference>
<name>A0A0F7WVL0_CHLPN</name>
<dbReference type="GO" id="GO:0048476">
    <property type="term" value="C:Holliday junction resolvase complex"/>
    <property type="evidence" value="ECO:0007669"/>
    <property type="project" value="UniProtKB-UniRule"/>
</dbReference>
<evidence type="ECO:0000256" key="5">
    <source>
        <dbReference type="ARBA" id="ARBA00022840"/>
    </source>
</evidence>
<dbReference type="EMBL" id="LN847226">
    <property type="protein sequence ID" value="CRI45867.1"/>
    <property type="molecule type" value="Genomic_DNA"/>
</dbReference>
<feature type="binding site" evidence="9">
    <location>
        <position position="179"/>
    </location>
    <ligand>
        <name>ATP</name>
        <dbReference type="ChEBI" id="CHEBI:30616"/>
    </ligand>
</feature>
<dbReference type="InterPro" id="IPR041445">
    <property type="entry name" value="AAA_lid_4"/>
</dbReference>
<evidence type="ECO:0000256" key="2">
    <source>
        <dbReference type="ARBA" id="ARBA00022741"/>
    </source>
</evidence>
<dbReference type="EMBL" id="LN847232">
    <property type="protein sequence ID" value="CRI46997.1"/>
    <property type="molecule type" value="Genomic_DNA"/>
</dbReference>
<comment type="subunit">
    <text evidence="9">Homohexamer. Forms an RuvA(8)-RuvB(12)-Holliday junction (HJ) complex. HJ DNA is sandwiched between 2 RuvA tetramers; dsDNA enters through RuvA and exits via RuvB. An RuvB hexamer assembles on each DNA strand where it exits the tetramer. Each RuvB hexamer is contacted by two RuvA subunits (via domain III) on 2 adjacent RuvB subunits; this complex drives branch migration. In the full resolvosome a probable DNA-RuvA(4)-RuvB(12)-RuvC(2) complex forms which resolves the HJ.</text>
</comment>
<evidence type="ECO:0000256" key="8">
    <source>
        <dbReference type="ARBA" id="ARBA00023204"/>
    </source>
</evidence>
<keyword evidence="6 9" id="KW-0238">DNA-binding</keyword>
<evidence type="ECO:0000256" key="3">
    <source>
        <dbReference type="ARBA" id="ARBA00022763"/>
    </source>
</evidence>
<reference evidence="13" key="1">
    <citation type="submission" date="2015-05" db="EMBL/GenBank/DDBJ databases">
        <authorList>
            <person name="Rattei Thomas"/>
        </authorList>
    </citation>
    <scope>NUCLEOTIDE SEQUENCE</scope>
    <source>
        <strain evidence="11">CV15</strain>
        <strain evidence="12">CWL029c</strain>
        <strain evidence="13">H12</strain>
        <strain evidence="14">MUL2216</strain>
        <strain evidence="15">Panola</strain>
        <strain evidence="17">PB1</strain>
        <strain evidence="16">U1271</strain>
        <strain evidence="18">UZG1</strain>
        <strain evidence="19">Wien2</strain>
    </source>
</reference>
<feature type="binding site" evidence="9">
    <location>
        <position position="19"/>
    </location>
    <ligand>
        <name>ATP</name>
        <dbReference type="ChEBI" id="CHEBI:30616"/>
    </ligand>
</feature>
<dbReference type="SUPFAM" id="SSF52540">
    <property type="entry name" value="P-loop containing nucleoside triphosphate hydrolases"/>
    <property type="match status" value="1"/>
</dbReference>
<evidence type="ECO:0000313" key="18">
    <source>
        <dbReference type="EMBL" id="CRI51548.1"/>
    </source>
</evidence>
<feature type="binding site" evidence="9">
    <location>
        <position position="169"/>
    </location>
    <ligand>
        <name>ATP</name>
        <dbReference type="ChEBI" id="CHEBI:30616"/>
    </ligand>
</feature>
<comment type="domain">
    <text evidence="9">Has 3 domains, the large (RuvB-L) and small ATPase (RuvB-S) domains and the C-terminal head (RuvB-H) domain. The head domain binds DNA, while the ATPase domains jointly bind ATP, ADP or are empty depending on the state of the subunit in the translocation cycle. During a single DNA translocation step the structure of each domain remains the same, but their relative positions change.</text>
</comment>
<dbReference type="NCBIfam" id="TIGR00635">
    <property type="entry name" value="ruvB"/>
    <property type="match status" value="1"/>
</dbReference>
<feature type="binding site" evidence="9">
    <location>
        <position position="216"/>
    </location>
    <ligand>
        <name>ATP</name>
        <dbReference type="ChEBI" id="CHEBI:30616"/>
    </ligand>
</feature>
<feature type="binding site" evidence="9">
    <location>
        <position position="63"/>
    </location>
    <ligand>
        <name>ATP</name>
        <dbReference type="ChEBI" id="CHEBI:30616"/>
    </ligand>
</feature>
<evidence type="ECO:0000313" key="12">
    <source>
        <dbReference type="EMBL" id="CRI40271.1"/>
    </source>
</evidence>
<dbReference type="PATRIC" id="fig|83558.13.peg.416"/>
<dbReference type="HAMAP" id="MF_00016">
    <property type="entry name" value="DNA_HJ_migration_RuvB"/>
    <property type="match status" value="1"/>
</dbReference>
<comment type="caution">
    <text evidence="9">Lacks conserved residue(s) required for the propagation of feature annotation.</text>
</comment>
<dbReference type="GO" id="GO:0006310">
    <property type="term" value="P:DNA recombination"/>
    <property type="evidence" value="ECO:0007669"/>
    <property type="project" value="UniProtKB-UniRule"/>
</dbReference>
<feature type="binding site" evidence="9">
    <location>
        <position position="313"/>
    </location>
    <ligand>
        <name>DNA</name>
        <dbReference type="ChEBI" id="CHEBI:16991"/>
    </ligand>
</feature>
<dbReference type="RefSeq" id="WP_010883033.1">
    <property type="nucleotide sequence ID" value="NZ_LN846980.1"/>
</dbReference>
<sequence length="337" mass="37368">MTHQVAVLHQDKKFDVSLRPKGLEEFYGQHHLKERLDLFLCAALQRGEVPGHCLFFGPPGLGKTSLAHIVAYTVGKGLVLASGPQLIKPSDLLGLLTSLQEGDVFFIDEIHRMGKVAEEYLYSAMEDFKVDITIDSGPGARSVRVDLAPFTLVGATTRSGMLSEPLRARFAFSARLSYYSDQDLKEILVRSSHLLGIEADSSALLEIAKRSRGTPRLANHLLRWVRDFAQIREGNCINGDVAEKALAMLLIDDWGLNEIDIKLLTTIIDYYQGGPVGIKTLSVAVGEDIKTLEDVYEPFLILKGFIKKTPRGRMVTQLAYDHLKRHAKNLLSLGEGQ</sequence>
<dbReference type="EMBL" id="LN847245">
    <property type="protein sequence ID" value="CRI51548.1"/>
    <property type="molecule type" value="Genomic_DNA"/>
</dbReference>
<dbReference type="PANTHER" id="PTHR42848">
    <property type="match status" value="1"/>
</dbReference>
<evidence type="ECO:0000256" key="1">
    <source>
        <dbReference type="ARBA" id="ARBA00022490"/>
    </source>
</evidence>
<feature type="binding site" evidence="9">
    <location>
        <position position="18"/>
    </location>
    <ligand>
        <name>ATP</name>
        <dbReference type="ChEBI" id="CHEBI:30616"/>
    </ligand>
</feature>
<dbReference type="InterPro" id="IPR036388">
    <property type="entry name" value="WH-like_DNA-bd_sf"/>
</dbReference>
<dbReference type="Gene3D" id="3.40.50.300">
    <property type="entry name" value="P-loop containing nucleotide triphosphate hydrolases"/>
    <property type="match status" value="1"/>
</dbReference>
<feature type="binding site" evidence="9">
    <location>
        <position position="60"/>
    </location>
    <ligand>
        <name>ATP</name>
        <dbReference type="ChEBI" id="CHEBI:30616"/>
    </ligand>
</feature>
<evidence type="ECO:0000313" key="14">
    <source>
        <dbReference type="EMBL" id="CRI45867.1"/>
    </source>
</evidence>
<evidence type="ECO:0000313" key="17">
    <source>
        <dbReference type="EMBL" id="CRI50422.1"/>
    </source>
</evidence>
<keyword evidence="4 9" id="KW-0378">Hydrolase</keyword>
<dbReference type="GO" id="GO:0000400">
    <property type="term" value="F:four-way junction DNA binding"/>
    <property type="evidence" value="ECO:0007669"/>
    <property type="project" value="UniProtKB-UniRule"/>
</dbReference>
<evidence type="ECO:0000313" key="19">
    <source>
        <dbReference type="EMBL" id="CRI52826.1"/>
    </source>
</evidence>
<feature type="binding site" evidence="9">
    <location>
        <begin position="126"/>
        <end position="128"/>
    </location>
    <ligand>
        <name>ATP</name>
        <dbReference type="ChEBI" id="CHEBI:30616"/>
    </ligand>
</feature>
<dbReference type="AlphaFoldDB" id="A0A0F7WVL0"/>
<comment type="subcellular location">
    <subcellularLocation>
        <location evidence="9">Cytoplasm</location>
    </subcellularLocation>
</comment>
<keyword evidence="3 9" id="KW-0227">DNA damage</keyword>
<comment type="similarity">
    <text evidence="9">Belongs to the RuvB family.</text>
</comment>
<dbReference type="OrthoDB" id="9804478at2"/>
<feature type="region of interest" description="Small ATPAse domain (RuvB-S)" evidence="9">
    <location>
        <begin position="180"/>
        <end position="250"/>
    </location>
</feature>
<dbReference type="EMBL" id="LN846998">
    <property type="protein sequence ID" value="CRI38005.1"/>
    <property type="molecule type" value="Genomic_DNA"/>
</dbReference>
<dbReference type="NCBIfam" id="NF000868">
    <property type="entry name" value="PRK00080.1"/>
    <property type="match status" value="1"/>
</dbReference>
<dbReference type="Gene3D" id="1.10.10.10">
    <property type="entry name" value="Winged helix-like DNA-binding domain superfamily/Winged helix DNA-binding domain"/>
    <property type="match status" value="1"/>
</dbReference>
<dbReference type="PANTHER" id="PTHR42848:SF1">
    <property type="entry name" value="HOLLIDAY JUNCTION BRANCH MIGRATION COMPLEX SUBUNIT RUVB"/>
    <property type="match status" value="1"/>
</dbReference>
<dbReference type="Pfam" id="PF05491">
    <property type="entry name" value="WHD_RuvB"/>
    <property type="match status" value="1"/>
</dbReference>
<feature type="binding site" evidence="9">
    <location>
        <position position="64"/>
    </location>
    <ligand>
        <name>ATP</name>
        <dbReference type="ChEBI" id="CHEBI:30616"/>
    </ligand>
</feature>
<dbReference type="SMART" id="SM00382">
    <property type="entry name" value="AAA"/>
    <property type="match status" value="1"/>
</dbReference>
<accession>A0A0F7WVL0</accession>
<dbReference type="InterPro" id="IPR008823">
    <property type="entry name" value="RuvB_wg_C"/>
</dbReference>